<dbReference type="PANTHER" id="PTHR35330:SF1">
    <property type="entry name" value="SIROHEME BIOSYNTHESIS PROTEIN MET8"/>
    <property type="match status" value="1"/>
</dbReference>
<evidence type="ECO:0000256" key="2">
    <source>
        <dbReference type="ARBA" id="ARBA00012400"/>
    </source>
</evidence>
<dbReference type="EC" id="1.3.1.76" evidence="2"/>
<dbReference type="Gene3D" id="3.40.50.720">
    <property type="entry name" value="NAD(P)-binding Rossmann-like Domain"/>
    <property type="match status" value="1"/>
</dbReference>
<dbReference type="InterPro" id="IPR028161">
    <property type="entry name" value="Met8-like"/>
</dbReference>
<evidence type="ECO:0000313" key="7">
    <source>
        <dbReference type="EMBL" id="MDQ0274408.1"/>
    </source>
</evidence>
<comment type="caution">
    <text evidence="7">The sequence shown here is derived from an EMBL/GenBank/DDBJ whole genome shotgun (WGS) entry which is preliminary data.</text>
</comment>
<gene>
    <name evidence="7" type="ORF">J2S72_000416</name>
</gene>
<dbReference type="EMBL" id="JAUSTN010000002">
    <property type="protein sequence ID" value="MDQ0274408.1"/>
    <property type="molecule type" value="Genomic_DNA"/>
</dbReference>
<dbReference type="InterPro" id="IPR036291">
    <property type="entry name" value="NAD(P)-bd_dom_sf"/>
</dbReference>
<dbReference type="PANTHER" id="PTHR35330">
    <property type="entry name" value="SIROHEME BIOSYNTHESIS PROTEIN MET8"/>
    <property type="match status" value="1"/>
</dbReference>
<keyword evidence="8" id="KW-1185">Reference proteome</keyword>
<dbReference type="GO" id="GO:0051266">
    <property type="term" value="F:sirohydrochlorin ferrochelatase activity"/>
    <property type="evidence" value="ECO:0007669"/>
    <property type="project" value="UniProtKB-EC"/>
</dbReference>
<dbReference type="RefSeq" id="WP_307494900.1">
    <property type="nucleotide sequence ID" value="NZ_JAUSTN010000002.1"/>
</dbReference>
<name>A0ABU0AT09_9FIRM</name>
<keyword evidence="5" id="KW-0627">Porphyrin biosynthesis</keyword>
<dbReference type="Pfam" id="PF13241">
    <property type="entry name" value="NAD_binding_7"/>
    <property type="match status" value="1"/>
</dbReference>
<keyword evidence="3 7" id="KW-0560">Oxidoreductase</keyword>
<keyword evidence="4" id="KW-0520">NAD</keyword>
<protein>
    <recommendedName>
        <fullName evidence="2">precorrin-2 dehydrogenase</fullName>
        <ecNumber evidence="2">1.3.1.76</ecNumber>
    </recommendedName>
</protein>
<keyword evidence="7" id="KW-0456">Lyase</keyword>
<evidence type="ECO:0000256" key="3">
    <source>
        <dbReference type="ARBA" id="ARBA00023002"/>
    </source>
</evidence>
<evidence type="ECO:0000256" key="5">
    <source>
        <dbReference type="ARBA" id="ARBA00023244"/>
    </source>
</evidence>
<evidence type="ECO:0000256" key="1">
    <source>
        <dbReference type="ARBA" id="ARBA00005010"/>
    </source>
</evidence>
<comment type="pathway">
    <text evidence="1">Porphyrin-containing compound metabolism; siroheme biosynthesis; sirohydrochlorin from precorrin-2: step 1/1.</text>
</comment>
<organism evidence="7 8">
    <name type="scientific">Peptoniphilus koenoeneniae</name>
    <dbReference type="NCBI Taxonomy" id="507751"/>
    <lineage>
        <taxon>Bacteria</taxon>
        <taxon>Bacillati</taxon>
        <taxon>Bacillota</taxon>
        <taxon>Tissierellia</taxon>
        <taxon>Tissierellales</taxon>
        <taxon>Peptoniphilaceae</taxon>
        <taxon>Peptoniphilus</taxon>
    </lineage>
</organism>
<dbReference type="GO" id="GO:0043115">
    <property type="term" value="F:precorrin-2 dehydrogenase activity"/>
    <property type="evidence" value="ECO:0007669"/>
    <property type="project" value="UniProtKB-EC"/>
</dbReference>
<dbReference type="SUPFAM" id="SSF51735">
    <property type="entry name" value="NAD(P)-binding Rossmann-fold domains"/>
    <property type="match status" value="1"/>
</dbReference>
<dbReference type="Proteomes" id="UP001236559">
    <property type="component" value="Unassembled WGS sequence"/>
</dbReference>
<evidence type="ECO:0000256" key="4">
    <source>
        <dbReference type="ARBA" id="ARBA00023027"/>
    </source>
</evidence>
<evidence type="ECO:0000313" key="8">
    <source>
        <dbReference type="Proteomes" id="UP001236559"/>
    </source>
</evidence>
<evidence type="ECO:0000256" key="6">
    <source>
        <dbReference type="SAM" id="Coils"/>
    </source>
</evidence>
<accession>A0ABU0AT09</accession>
<reference evidence="7 8" key="1">
    <citation type="submission" date="2023-07" db="EMBL/GenBank/DDBJ databases">
        <title>Genomic Encyclopedia of Type Strains, Phase IV (KMG-IV): sequencing the most valuable type-strain genomes for metagenomic binning, comparative biology and taxonomic classification.</title>
        <authorList>
            <person name="Goeker M."/>
        </authorList>
    </citation>
    <scope>NUCLEOTIDE SEQUENCE [LARGE SCALE GENOMIC DNA]</scope>
    <source>
        <strain evidence="7 8">DSM 22616</strain>
    </source>
</reference>
<feature type="coiled-coil region" evidence="6">
    <location>
        <begin position="203"/>
        <end position="249"/>
    </location>
</feature>
<proteinExistence type="predicted"/>
<sequence>MRYLPITIDTKNKSIIVFGGGEIVLERVKTLLETEFKIYLVSDKIIDELWNLAKENPERLLIKEMIVDEKFIFFDFDYCIIATMDMKVNAALENRAKKNNIPYEREDILSESSFNFMKSSSIGQITLGVSSDSNNTSLENIVFEDIEKLTNSYNPQKFDILSKIRTALVRKNTPNIDEIIKNLYDDEHINLNTYLNNINVEAKAEKENNMADLKDYIKDLNKASKKTSLEDLKKELKEEKSENVIIDKDSEKNS</sequence>
<keyword evidence="6" id="KW-0175">Coiled coil</keyword>